<evidence type="ECO:0000256" key="1">
    <source>
        <dbReference type="SAM" id="MobiDB-lite"/>
    </source>
</evidence>
<accession>Q9B9T7</accession>
<geneLocation type="mitochondrion" evidence="2"/>
<name>Q9B9T7_9ACAR</name>
<feature type="non-terminal residue" evidence="2">
    <location>
        <position position="66"/>
    </location>
</feature>
<feature type="compositionally biased region" description="Polar residues" evidence="1">
    <location>
        <begin position="1"/>
        <end position="10"/>
    </location>
</feature>
<keyword evidence="2" id="KW-0496">Mitochondrion</keyword>
<proteinExistence type="predicted"/>
<gene>
    <name evidence="2" type="primary">co1</name>
</gene>
<feature type="region of interest" description="Disordered" evidence="1">
    <location>
        <begin position="1"/>
        <end position="26"/>
    </location>
</feature>
<feature type="region of interest" description="Disordered" evidence="1">
    <location>
        <begin position="45"/>
        <end position="66"/>
    </location>
</feature>
<dbReference type="AlphaFoldDB" id="Q9B9T7"/>
<reference evidence="2" key="1">
    <citation type="submission" date="2000-12" db="EMBL/GenBank/DDBJ databases">
        <title>Bumblebee commercialization will cause worldwide migration of parasitic mites.</title>
        <authorList>
            <person name="Goka K."/>
            <person name="Okabe K."/>
            <person name="Yoneda M."/>
            <person name="Niwa S."/>
        </authorList>
    </citation>
    <scope>NUCLEOTIDE SEQUENCE</scope>
    <source>
        <strain evidence="2">USA-1</strain>
    </source>
</reference>
<protein>
    <submittedName>
        <fullName evidence="2">Cytochrome oxidase subunit 1</fullName>
    </submittedName>
</protein>
<feature type="compositionally biased region" description="Low complexity" evidence="1">
    <location>
        <begin position="52"/>
        <end position="66"/>
    </location>
</feature>
<dbReference type="EMBL" id="AB052704">
    <property type="protein sequence ID" value="BAB19797.2"/>
    <property type="molecule type" value="Genomic_DNA"/>
</dbReference>
<sequence>TSQQRKTLNINRLPLPTNHFHSDRSSHSNWMNYMPPTIKNPIPSKINSYDHSLNSPSSNILNPKIP</sequence>
<evidence type="ECO:0000313" key="2">
    <source>
        <dbReference type="EMBL" id="BAB19797.2"/>
    </source>
</evidence>
<feature type="non-terminal residue" evidence="2">
    <location>
        <position position="1"/>
    </location>
</feature>
<organism evidence="2">
    <name type="scientific">Locustacarus buchneri</name>
    <dbReference type="NCBI Taxonomy" id="146710"/>
    <lineage>
        <taxon>Eukaryota</taxon>
        <taxon>Metazoa</taxon>
        <taxon>Ecdysozoa</taxon>
        <taxon>Arthropoda</taxon>
        <taxon>Chelicerata</taxon>
        <taxon>Arachnida</taxon>
        <taxon>Acari</taxon>
        <taxon>Acariformes</taxon>
        <taxon>Trombidiformes</taxon>
        <taxon>Prostigmata</taxon>
        <taxon>Eleutherengona</taxon>
        <taxon>Heterostigmata</taxon>
        <taxon>Tarsonemoidea</taxon>
        <taxon>Podapolipidae</taxon>
        <taxon>Locustacarus</taxon>
    </lineage>
</organism>